<evidence type="ECO:0000256" key="1">
    <source>
        <dbReference type="SAM" id="MobiDB-lite"/>
    </source>
</evidence>
<sequence>MTRRARQGARGRTGHGEAEGVLSGMGGRWWGRIEGGGEGEGRRRRTSGASLEVSHLERCVASGPALRQTHVSKCKKHGYRQRGGGWLSGGGGGIRPSALSGASRQQKVEAKAYKSACVIAC</sequence>
<gene>
    <name evidence="2" type="ORF">E2C01_008454</name>
</gene>
<reference evidence="2 3" key="1">
    <citation type="submission" date="2019-05" db="EMBL/GenBank/DDBJ databases">
        <title>Another draft genome of Portunus trituberculatus and its Hox gene families provides insights of decapod evolution.</title>
        <authorList>
            <person name="Jeong J.-H."/>
            <person name="Song I."/>
            <person name="Kim S."/>
            <person name="Choi T."/>
            <person name="Kim D."/>
            <person name="Ryu S."/>
            <person name="Kim W."/>
        </authorList>
    </citation>
    <scope>NUCLEOTIDE SEQUENCE [LARGE SCALE GENOMIC DNA]</scope>
    <source>
        <tissue evidence="2">Muscle</tissue>
    </source>
</reference>
<feature type="region of interest" description="Disordered" evidence="1">
    <location>
        <begin position="1"/>
        <end position="23"/>
    </location>
</feature>
<feature type="region of interest" description="Disordered" evidence="1">
    <location>
        <begin position="72"/>
        <end position="91"/>
    </location>
</feature>
<keyword evidence="3" id="KW-1185">Reference proteome</keyword>
<feature type="region of interest" description="Disordered" evidence="1">
    <location>
        <begin position="30"/>
        <end position="49"/>
    </location>
</feature>
<dbReference type="Proteomes" id="UP000324222">
    <property type="component" value="Unassembled WGS sequence"/>
</dbReference>
<feature type="compositionally biased region" description="Gly residues" evidence="1">
    <location>
        <begin position="81"/>
        <end position="91"/>
    </location>
</feature>
<dbReference type="EMBL" id="VSRR010000444">
    <property type="protein sequence ID" value="MPC15655.1"/>
    <property type="molecule type" value="Genomic_DNA"/>
</dbReference>
<evidence type="ECO:0000313" key="2">
    <source>
        <dbReference type="EMBL" id="MPC15655.1"/>
    </source>
</evidence>
<organism evidence="2 3">
    <name type="scientific">Portunus trituberculatus</name>
    <name type="common">Swimming crab</name>
    <name type="synonym">Neptunus trituberculatus</name>
    <dbReference type="NCBI Taxonomy" id="210409"/>
    <lineage>
        <taxon>Eukaryota</taxon>
        <taxon>Metazoa</taxon>
        <taxon>Ecdysozoa</taxon>
        <taxon>Arthropoda</taxon>
        <taxon>Crustacea</taxon>
        <taxon>Multicrustacea</taxon>
        <taxon>Malacostraca</taxon>
        <taxon>Eumalacostraca</taxon>
        <taxon>Eucarida</taxon>
        <taxon>Decapoda</taxon>
        <taxon>Pleocyemata</taxon>
        <taxon>Brachyura</taxon>
        <taxon>Eubrachyura</taxon>
        <taxon>Portunoidea</taxon>
        <taxon>Portunidae</taxon>
        <taxon>Portuninae</taxon>
        <taxon>Portunus</taxon>
    </lineage>
</organism>
<name>A0A5B7D2W7_PORTR</name>
<protein>
    <submittedName>
        <fullName evidence="2">Uncharacterized protein</fullName>
    </submittedName>
</protein>
<proteinExistence type="predicted"/>
<dbReference type="AlphaFoldDB" id="A0A5B7D2W7"/>
<accession>A0A5B7D2W7</accession>
<evidence type="ECO:0000313" key="3">
    <source>
        <dbReference type="Proteomes" id="UP000324222"/>
    </source>
</evidence>
<feature type="compositionally biased region" description="Basic residues" evidence="1">
    <location>
        <begin position="1"/>
        <end position="13"/>
    </location>
</feature>
<comment type="caution">
    <text evidence="2">The sequence shown here is derived from an EMBL/GenBank/DDBJ whole genome shotgun (WGS) entry which is preliminary data.</text>
</comment>